<keyword evidence="1" id="KW-0547">Nucleotide-binding</keyword>
<evidence type="ECO:0000313" key="4">
    <source>
        <dbReference type="EMBL" id="NKZ17938.1"/>
    </source>
</evidence>
<dbReference type="PROSITE" id="PS50893">
    <property type="entry name" value="ABC_TRANSPORTER_2"/>
    <property type="match status" value="1"/>
</dbReference>
<evidence type="ECO:0000259" key="3">
    <source>
        <dbReference type="PROSITE" id="PS50893"/>
    </source>
</evidence>
<protein>
    <submittedName>
        <fullName evidence="4">ABC transporter ATP-binding protein</fullName>
    </submittedName>
</protein>
<dbReference type="AlphaFoldDB" id="A0A846ZAZ5"/>
<dbReference type="Pfam" id="PF00005">
    <property type="entry name" value="ABC_tran"/>
    <property type="match status" value="1"/>
</dbReference>
<gene>
    <name evidence="4" type="ORF">HF966_01840</name>
</gene>
<dbReference type="GO" id="GO:0005524">
    <property type="term" value="F:ATP binding"/>
    <property type="evidence" value="ECO:0007669"/>
    <property type="project" value="UniProtKB-KW"/>
</dbReference>
<dbReference type="PANTHER" id="PTHR43582">
    <property type="entry name" value="LINEARMYCIN RESISTANCE ATP-BINDING PROTEIN LNRL"/>
    <property type="match status" value="1"/>
</dbReference>
<dbReference type="InterPro" id="IPR003593">
    <property type="entry name" value="AAA+_ATPase"/>
</dbReference>
<name>A0A846ZAZ5_9LACO</name>
<dbReference type="PANTHER" id="PTHR43582:SF2">
    <property type="entry name" value="LINEARMYCIN RESISTANCE ATP-BINDING PROTEIN LNRL"/>
    <property type="match status" value="1"/>
</dbReference>
<keyword evidence="2 4" id="KW-0067">ATP-binding</keyword>
<dbReference type="SMART" id="SM00382">
    <property type="entry name" value="AAA"/>
    <property type="match status" value="1"/>
</dbReference>
<dbReference type="RefSeq" id="WP_168675969.1">
    <property type="nucleotide sequence ID" value="NZ_BPKV01000001.1"/>
</dbReference>
<dbReference type="InterPro" id="IPR027417">
    <property type="entry name" value="P-loop_NTPase"/>
</dbReference>
<organism evidence="4 5">
    <name type="scientific">Leuconostoc holzapfelii</name>
    <dbReference type="NCBI Taxonomy" id="434464"/>
    <lineage>
        <taxon>Bacteria</taxon>
        <taxon>Bacillati</taxon>
        <taxon>Bacillota</taxon>
        <taxon>Bacilli</taxon>
        <taxon>Lactobacillales</taxon>
        <taxon>Lactobacillaceae</taxon>
        <taxon>Leuconostoc</taxon>
    </lineage>
</organism>
<dbReference type="Gene3D" id="3.40.50.300">
    <property type="entry name" value="P-loop containing nucleotide triphosphate hydrolases"/>
    <property type="match status" value="1"/>
</dbReference>
<dbReference type="CDD" id="cd00267">
    <property type="entry name" value="ABC_ATPase"/>
    <property type="match status" value="1"/>
</dbReference>
<feature type="domain" description="ABC transporter" evidence="3">
    <location>
        <begin position="2"/>
        <end position="217"/>
    </location>
</feature>
<dbReference type="SUPFAM" id="SSF52540">
    <property type="entry name" value="P-loop containing nucleoside triphosphate hydrolases"/>
    <property type="match status" value="1"/>
</dbReference>
<evidence type="ECO:0000256" key="1">
    <source>
        <dbReference type="ARBA" id="ARBA00022741"/>
    </source>
</evidence>
<evidence type="ECO:0000313" key="5">
    <source>
        <dbReference type="Proteomes" id="UP000590460"/>
    </source>
</evidence>
<dbReference type="InterPro" id="IPR003439">
    <property type="entry name" value="ABC_transporter-like_ATP-bd"/>
</dbReference>
<accession>A0A846ZAZ5</accession>
<dbReference type="GO" id="GO:0016887">
    <property type="term" value="F:ATP hydrolysis activity"/>
    <property type="evidence" value="ECO:0007669"/>
    <property type="project" value="InterPro"/>
</dbReference>
<comment type="caution">
    <text evidence="4">The sequence shown here is derived from an EMBL/GenBank/DDBJ whole genome shotgun (WGS) entry which is preliminary data.</text>
</comment>
<reference evidence="4 5" key="1">
    <citation type="submission" date="2020-04" db="EMBL/GenBank/DDBJ databases">
        <title>MicrobeNet Type strains.</title>
        <authorList>
            <person name="Nicholson A.C."/>
        </authorList>
    </citation>
    <scope>NUCLEOTIDE SEQUENCE [LARGE SCALE GENOMIC DNA]</scope>
    <source>
        <strain evidence="4 5">CCUG 54536</strain>
    </source>
</reference>
<dbReference type="Proteomes" id="UP000590460">
    <property type="component" value="Unassembled WGS sequence"/>
</dbReference>
<proteinExistence type="predicted"/>
<evidence type="ECO:0000256" key="2">
    <source>
        <dbReference type="ARBA" id="ARBA00022840"/>
    </source>
</evidence>
<dbReference type="EMBL" id="JAAXPO010000002">
    <property type="protein sequence ID" value="NKZ17938.1"/>
    <property type="molecule type" value="Genomic_DNA"/>
</dbReference>
<sequence>MLMLDQVTVRYGDQVALDLQSKIQIADGDIVGIIGRNGAGKSTLIKALTDQVAYTGQIDKPTDIAVHLQENHYPDTVTCQTILEGLLQTTYRRDQKLQALVAFFEFAPLLKRKFQQLSGGQQQRLTIMMVLYQDAALTCFDELSTGLDFETRQQLMSKIKAWYAEKPATILMITHYFDELEALANQLLIIEQGKMLAYGPTTALFQEYVGAAAVIVAAPELDLVLPVGARQIAGESGTTAIGCDSPTTQQAVIALLNQAGVAFTATRLNLTLIYLNVLALHQTVKAG</sequence>